<dbReference type="EMBL" id="HG937694">
    <property type="protein sequence ID" value="CDP38915.1"/>
    <property type="molecule type" value="Genomic_DNA"/>
</dbReference>
<evidence type="ECO:0000313" key="8">
    <source>
        <dbReference type="EMBL" id="CDP38915.1"/>
    </source>
</evidence>
<comment type="function">
    <text evidence="4">Regulates mitochondrial small subunit maturation by controlling 15S rRNA 5'-end processing. Localizes to the 5' precursor of the 15S rRNA in a position that is subsequently occupied by mS47 in the mature yeast mtSSU. Uses structure and sequence-specific RNA recognition, binding to a single-stranded region of the precursor and specifically recognizing bases -6 to -1. The exchange of Ccm1 for mS47 is coupled to the irreversible removal of precursor rRNA that is accompanied by conformational changes of the mitoribosomal proteins uS5m and mS26. These conformational changes signal completion of 5'-end rRNA processing through protection of the mature 5'-end of the 15S rRNA and stabilization of mS47. The removal of the 5' precursor together with the dissociation of Ccm1 may be catalyzed by the 5'-3' exoribonuclease Pet127. Involved in the specific removal of group I introns in mitochondrial encoded transcripts.</text>
</comment>
<dbReference type="GO" id="GO:0005739">
    <property type="term" value="C:mitochondrion"/>
    <property type="evidence" value="ECO:0007669"/>
    <property type="project" value="UniProtKB-SubCell"/>
</dbReference>
<name>A0A060TCT2_BLAAD</name>
<dbReference type="Gene3D" id="1.25.40.10">
    <property type="entry name" value="Tetratricopeptide repeat domain"/>
    <property type="match status" value="3"/>
</dbReference>
<organism evidence="8">
    <name type="scientific">Blastobotrys adeninivorans</name>
    <name type="common">Yeast</name>
    <name type="synonym">Arxula adeninivorans</name>
    <dbReference type="NCBI Taxonomy" id="409370"/>
    <lineage>
        <taxon>Eukaryota</taxon>
        <taxon>Fungi</taxon>
        <taxon>Dikarya</taxon>
        <taxon>Ascomycota</taxon>
        <taxon>Saccharomycotina</taxon>
        <taxon>Dipodascomycetes</taxon>
        <taxon>Dipodascales</taxon>
        <taxon>Trichomonascaceae</taxon>
        <taxon>Blastobotrys</taxon>
    </lineage>
</organism>
<evidence type="ECO:0000256" key="1">
    <source>
        <dbReference type="ARBA" id="ARBA00004173"/>
    </source>
</evidence>
<dbReference type="InterPro" id="IPR011990">
    <property type="entry name" value="TPR-like_helical_dom_sf"/>
</dbReference>
<proteinExistence type="inferred from homology"/>
<evidence type="ECO:0000256" key="6">
    <source>
        <dbReference type="PROSITE-ProRule" id="PRU00708"/>
    </source>
</evidence>
<reference evidence="8" key="1">
    <citation type="submission" date="2014-02" db="EMBL/GenBank/DDBJ databases">
        <authorList>
            <person name="Genoscope - CEA"/>
        </authorList>
    </citation>
    <scope>NUCLEOTIDE SEQUENCE</scope>
    <source>
        <strain evidence="8">LS3</strain>
    </source>
</reference>
<keyword evidence="3" id="KW-0677">Repeat</keyword>
<protein>
    <submittedName>
        <fullName evidence="8">ARAD1D45540p</fullName>
    </submittedName>
</protein>
<feature type="repeat" description="PPR" evidence="6">
    <location>
        <begin position="316"/>
        <end position="350"/>
    </location>
</feature>
<evidence type="ECO:0000256" key="5">
    <source>
        <dbReference type="ARBA" id="ARBA00044511"/>
    </source>
</evidence>
<comment type="similarity">
    <text evidence="2">Belongs to the CCM1 family.</text>
</comment>
<accession>A0A060TCT2</accession>
<dbReference type="NCBIfam" id="TIGR00756">
    <property type="entry name" value="PPR"/>
    <property type="match status" value="1"/>
</dbReference>
<dbReference type="PANTHER" id="PTHR47447:SF17">
    <property type="entry name" value="OS12G0638900 PROTEIN"/>
    <property type="match status" value="1"/>
</dbReference>
<dbReference type="PANTHER" id="PTHR47447">
    <property type="entry name" value="OS03G0856100 PROTEIN"/>
    <property type="match status" value="1"/>
</dbReference>
<reference evidence="8" key="2">
    <citation type="submission" date="2014-06" db="EMBL/GenBank/DDBJ databases">
        <title>The complete genome of Blastobotrys (Arxula) adeninivorans LS3 - a yeast of biotechnological interest.</title>
        <authorList>
            <person name="Kunze G."/>
            <person name="Gaillardin C."/>
            <person name="Czernicka M."/>
            <person name="Durrens P."/>
            <person name="Martin T."/>
            <person name="Boer E."/>
            <person name="Gabaldon T."/>
            <person name="Cruz J."/>
            <person name="Talla E."/>
            <person name="Marck C."/>
            <person name="Goffeau A."/>
            <person name="Barbe V."/>
            <person name="Baret P."/>
            <person name="Baronian K."/>
            <person name="Beier S."/>
            <person name="Bleykasten C."/>
            <person name="Bode R."/>
            <person name="Casaregola S."/>
            <person name="Despons L."/>
            <person name="Fairhead C."/>
            <person name="Giersberg M."/>
            <person name="Gierski P."/>
            <person name="Hahnel U."/>
            <person name="Hartmann A."/>
            <person name="Jankowska D."/>
            <person name="Jubin C."/>
            <person name="Jung P."/>
            <person name="Lafontaine I."/>
            <person name="Leh-Louis V."/>
            <person name="Lemaire M."/>
            <person name="Marcet-Houben M."/>
            <person name="Mascher M."/>
            <person name="Morel G."/>
            <person name="Richard G.-F."/>
            <person name="Riechen J."/>
            <person name="Sacerdot C."/>
            <person name="Sarkar A."/>
            <person name="Savel G."/>
            <person name="Schacherer J."/>
            <person name="Sherman D."/>
            <person name="Straub M.-L."/>
            <person name="Stein N."/>
            <person name="Thierry A."/>
            <person name="Trautwein-Schult A."/>
            <person name="Westhof E."/>
            <person name="Worch S."/>
            <person name="Dujon B."/>
            <person name="Souciet J.-L."/>
            <person name="Wincker P."/>
            <person name="Scholz U."/>
            <person name="Neuveglise N."/>
        </authorList>
    </citation>
    <scope>NUCLEOTIDE SEQUENCE</scope>
    <source>
        <strain evidence="8">LS3</strain>
    </source>
</reference>
<gene>
    <name evidence="8" type="ORF">GNLVRS02_ARAD1D45540g</name>
</gene>
<dbReference type="InterPro" id="IPR057027">
    <property type="entry name" value="TPR_mt"/>
</dbReference>
<dbReference type="PROSITE" id="PS51375">
    <property type="entry name" value="PPR"/>
    <property type="match status" value="1"/>
</dbReference>
<evidence type="ECO:0000256" key="3">
    <source>
        <dbReference type="ARBA" id="ARBA00022737"/>
    </source>
</evidence>
<dbReference type="InterPro" id="IPR002885">
    <property type="entry name" value="PPR_rpt"/>
</dbReference>
<comment type="subcellular location">
    <subcellularLocation>
        <location evidence="1">Mitochondrion</location>
    </subcellularLocation>
</comment>
<evidence type="ECO:0000256" key="2">
    <source>
        <dbReference type="ARBA" id="ARBA00006192"/>
    </source>
</evidence>
<dbReference type="PhylomeDB" id="A0A060TCT2"/>
<dbReference type="Pfam" id="PF23276">
    <property type="entry name" value="TPR_24"/>
    <property type="match status" value="1"/>
</dbReference>
<dbReference type="AlphaFoldDB" id="A0A060TCT2"/>
<comment type="subunit">
    <text evidence="5">Binds to mitochondrial small subunit 15S rRNA.</text>
</comment>
<evidence type="ECO:0000259" key="7">
    <source>
        <dbReference type="Pfam" id="PF23276"/>
    </source>
</evidence>
<sequence length="703" mass="80646">MLARANSRTLSGSFAKRPGIALCNRLVHIRASRRPTQNDILRLKDEEKEVEASIKQVESYINSLRSYIKKREERKARREIIESEKIDTRSPASDGEVEEIAQFIESEEDVDKPKQITSPDIARSLFSQNLDIPSELRDRMNSSLIPLISQQPDWSALVSSIHENPLQLTGVSIHSIDKLITMIPVQQRAQSVSLIYEMLLDAGIKPSKLTLDLIMAAYAHKGWTVVVQAFRTEMEMLGYKPDQFTFGHLIKAYFKNGDLKTCAALVRQMKNEYGIVYPSIPVTTTLLQACIKSGDFKQAEEIFSMMKFISQDSQPGIRAYNAMLLGAAKSHNVERVLDLYKEMTTRPVDPLKPDMETYLTLIYACARDPRTHLRAWELVLELQDHKFPATRKLINMLLYLCGNTGELAIARALFRKMCTNPSSYPDSHAFNSLIKSYSNFRPGHFSTVLTTAMSRRLQTSFVFEEFDIDKSKVDMDEMPPFIGKPMLGSKLEALAESRALFAFFKEKHPEMLNRNVVISYMRVAMDLGDLKEFMARYEQETYSEQRGKTNEVSRKSSQVPIPREHYVYDLSIKACARLPNSLEFATSVWVERGKWRKTPSFSNMTPQQRKNSDFLFARGMIDALVFNKEPQEAIDVLQSCIKQFPWKHAHVKSLIDHLQKVDDINNLTLVKSMIHRKWAQMSSDSAEYIKYQATKDLRKLESR</sequence>
<feature type="domain" description="Pentatricopeptide repeat-containing protein-mitochondrial" evidence="7">
    <location>
        <begin position="234"/>
        <end position="343"/>
    </location>
</feature>
<evidence type="ECO:0000256" key="4">
    <source>
        <dbReference type="ARBA" id="ARBA00044493"/>
    </source>
</evidence>